<dbReference type="PANTHER" id="PTHR46361:SF3">
    <property type="entry name" value="ELECTRON CARRIER_ PROTEIN DISULFIDE OXIDOREDUCTASE"/>
    <property type="match status" value="1"/>
</dbReference>
<feature type="signal peptide" evidence="1">
    <location>
        <begin position="1"/>
        <end position="19"/>
    </location>
</feature>
<feature type="domain" description="DUF547" evidence="2">
    <location>
        <begin position="67"/>
        <end position="172"/>
    </location>
</feature>
<dbReference type="RefSeq" id="WP_140997865.1">
    <property type="nucleotide sequence ID" value="NZ_VDCZ01000006.1"/>
</dbReference>
<dbReference type="EMBL" id="WQLW01000006">
    <property type="protein sequence ID" value="MVO09490.1"/>
    <property type="molecule type" value="Genomic_DNA"/>
</dbReference>
<reference evidence="4" key="1">
    <citation type="submission" date="2019-05" db="EMBL/GenBank/DDBJ databases">
        <title>Flavobacterium profundi sp. nov., isolated from a deep-sea seamount.</title>
        <authorList>
            <person name="Zhang D.-C."/>
        </authorList>
    </citation>
    <scope>NUCLEOTIDE SEQUENCE [LARGE SCALE GENOMIC DNA]</scope>
    <source>
        <strain evidence="4">TP390</strain>
    </source>
</reference>
<evidence type="ECO:0000259" key="2">
    <source>
        <dbReference type="Pfam" id="PF04784"/>
    </source>
</evidence>
<accession>A0A6I4IIF7</accession>
<dbReference type="PANTHER" id="PTHR46361">
    <property type="entry name" value="ELECTRON CARRIER/ PROTEIN DISULFIDE OXIDOREDUCTASE"/>
    <property type="match status" value="1"/>
</dbReference>
<name>A0A6I4IIF7_9FLAO</name>
<gene>
    <name evidence="3" type="ORF">GOQ30_10005</name>
</gene>
<dbReference type="InterPro" id="IPR006869">
    <property type="entry name" value="DUF547"/>
</dbReference>
<proteinExistence type="predicted"/>
<protein>
    <submittedName>
        <fullName evidence="3">DUF547 domain-containing protein</fullName>
    </submittedName>
</protein>
<evidence type="ECO:0000313" key="3">
    <source>
        <dbReference type="EMBL" id="MVO09490.1"/>
    </source>
</evidence>
<keyword evidence="4" id="KW-1185">Reference proteome</keyword>
<comment type="caution">
    <text evidence="3">The sequence shown here is derived from an EMBL/GenBank/DDBJ whole genome shotgun (WGS) entry which is preliminary data.</text>
</comment>
<sequence length="247" mass="29219">MKKIIILSVFLLSQISAFSQYINYQFYEDFLTKYVSEEGYVDYDAIYENHTDLKNAIDRFEKLETYSNWSKNQELSHWINIYNVYSIKLIIDNFPINSIRDVSQSFDLRFIPVKNQLVSLNYIEKEILSKTLDERIHFAINCASISCPNINRVPFYADTIDDQLEIAAKKFINNTTKNDISRKEVKLSKIFDWFAADFLKNNATVIDYINKYSDTRIKENAEIQYLEYNWSLNSQVKFATKEFLALK</sequence>
<keyword evidence="1" id="KW-0732">Signal</keyword>
<dbReference type="OrthoDB" id="526867at2"/>
<dbReference type="AlphaFoldDB" id="A0A6I4IIF7"/>
<feature type="chain" id="PRO_5026064927" evidence="1">
    <location>
        <begin position="20"/>
        <end position="247"/>
    </location>
</feature>
<evidence type="ECO:0000256" key="1">
    <source>
        <dbReference type="SAM" id="SignalP"/>
    </source>
</evidence>
<dbReference type="Proteomes" id="UP000431264">
    <property type="component" value="Unassembled WGS sequence"/>
</dbReference>
<dbReference type="Pfam" id="PF04784">
    <property type="entry name" value="DUF547"/>
    <property type="match status" value="1"/>
</dbReference>
<organism evidence="3 4">
    <name type="scientific">Flavobacterium profundi</name>
    <dbReference type="NCBI Taxonomy" id="1774945"/>
    <lineage>
        <taxon>Bacteria</taxon>
        <taxon>Pseudomonadati</taxon>
        <taxon>Bacteroidota</taxon>
        <taxon>Flavobacteriia</taxon>
        <taxon>Flavobacteriales</taxon>
        <taxon>Flavobacteriaceae</taxon>
        <taxon>Flavobacterium</taxon>
    </lineage>
</organism>
<evidence type="ECO:0000313" key="4">
    <source>
        <dbReference type="Proteomes" id="UP000431264"/>
    </source>
</evidence>